<accession>A0A2A2KSN6</accession>
<dbReference type="Proteomes" id="UP000218231">
    <property type="component" value="Unassembled WGS sequence"/>
</dbReference>
<dbReference type="EMBL" id="LIAE01007793">
    <property type="protein sequence ID" value="PAV76970.1"/>
    <property type="molecule type" value="Genomic_DNA"/>
</dbReference>
<protein>
    <submittedName>
        <fullName evidence="1">Uncharacterized protein</fullName>
    </submittedName>
</protein>
<comment type="caution">
    <text evidence="1">The sequence shown here is derived from an EMBL/GenBank/DDBJ whole genome shotgun (WGS) entry which is preliminary data.</text>
</comment>
<keyword evidence="2" id="KW-1185">Reference proteome</keyword>
<evidence type="ECO:0000313" key="1">
    <source>
        <dbReference type="EMBL" id="PAV76970.1"/>
    </source>
</evidence>
<proteinExistence type="predicted"/>
<name>A0A2A2KSN6_9BILA</name>
<reference evidence="1 2" key="1">
    <citation type="journal article" date="2017" name="Curr. Biol.">
        <title>Genome architecture and evolution of a unichromosomal asexual nematode.</title>
        <authorList>
            <person name="Fradin H."/>
            <person name="Zegar C."/>
            <person name="Gutwein M."/>
            <person name="Lucas J."/>
            <person name="Kovtun M."/>
            <person name="Corcoran D."/>
            <person name="Baugh L.R."/>
            <person name="Kiontke K."/>
            <person name="Gunsalus K."/>
            <person name="Fitch D.H."/>
            <person name="Piano F."/>
        </authorList>
    </citation>
    <scope>NUCLEOTIDE SEQUENCE [LARGE SCALE GENOMIC DNA]</scope>
    <source>
        <strain evidence="1">PF1309</strain>
    </source>
</reference>
<gene>
    <name evidence="1" type="ORF">WR25_24899</name>
</gene>
<sequence length="107" mass="11751">MLNCGYLEHGLGTAESLIADSDDLSVGQLVRLLQGRRRCGSGHFLLEVQRHVAELLLDVPDDLPLGRGRERVAALSQDLHQVVRQVASSQVQTQNGVRQSIALELTR</sequence>
<evidence type="ECO:0000313" key="2">
    <source>
        <dbReference type="Proteomes" id="UP000218231"/>
    </source>
</evidence>
<dbReference type="AlphaFoldDB" id="A0A2A2KSN6"/>
<organism evidence="1 2">
    <name type="scientific">Diploscapter pachys</name>
    <dbReference type="NCBI Taxonomy" id="2018661"/>
    <lineage>
        <taxon>Eukaryota</taxon>
        <taxon>Metazoa</taxon>
        <taxon>Ecdysozoa</taxon>
        <taxon>Nematoda</taxon>
        <taxon>Chromadorea</taxon>
        <taxon>Rhabditida</taxon>
        <taxon>Rhabditina</taxon>
        <taxon>Rhabditomorpha</taxon>
        <taxon>Rhabditoidea</taxon>
        <taxon>Rhabditidae</taxon>
        <taxon>Diploscapter</taxon>
    </lineage>
</organism>